<reference evidence="2" key="1">
    <citation type="submission" date="2016-10" db="EMBL/GenBank/DDBJ databases">
        <title>Draft Genome Sequence of Nocardioides luteus Strain BAFB, an Alkane-Degrading Bacterium Isolated from JP-7 Polluted Soil.</title>
        <authorList>
            <person name="Brown L."/>
            <person name="Ruiz O.N."/>
            <person name="Gunasekera T."/>
        </authorList>
    </citation>
    <scope>NUCLEOTIDE SEQUENCE [LARGE SCALE GENOMIC DNA]</scope>
    <source>
        <strain evidence="2">BAFB</strain>
    </source>
</reference>
<evidence type="ECO:0000256" key="1">
    <source>
        <dbReference type="SAM" id="Phobius"/>
    </source>
</evidence>
<name>A0A1J4N9F5_9ACTN</name>
<dbReference type="EMBL" id="JZDQ02000004">
    <property type="protein sequence ID" value="OIJ28109.1"/>
    <property type="molecule type" value="Genomic_DNA"/>
</dbReference>
<protein>
    <submittedName>
        <fullName evidence="2">Uncharacterized protein</fullName>
    </submittedName>
</protein>
<accession>A0A1J4N9F5</accession>
<keyword evidence="1" id="KW-1133">Transmembrane helix</keyword>
<comment type="caution">
    <text evidence="2">The sequence shown here is derived from an EMBL/GenBank/DDBJ whole genome shotgun (WGS) entry which is preliminary data.</text>
</comment>
<feature type="transmembrane region" description="Helical" evidence="1">
    <location>
        <begin position="37"/>
        <end position="55"/>
    </location>
</feature>
<dbReference type="RefSeq" id="WP_045549787.1">
    <property type="nucleotide sequence ID" value="NZ_JZDQ02000004.1"/>
</dbReference>
<evidence type="ECO:0000313" key="3">
    <source>
        <dbReference type="Proteomes" id="UP000033772"/>
    </source>
</evidence>
<keyword evidence="1" id="KW-0812">Transmembrane</keyword>
<feature type="transmembrane region" description="Helical" evidence="1">
    <location>
        <begin position="6"/>
        <end position="25"/>
    </location>
</feature>
<organism evidence="2 3">
    <name type="scientific">Nocardioides luteus</name>
    <dbReference type="NCBI Taxonomy" id="1844"/>
    <lineage>
        <taxon>Bacteria</taxon>
        <taxon>Bacillati</taxon>
        <taxon>Actinomycetota</taxon>
        <taxon>Actinomycetes</taxon>
        <taxon>Propionibacteriales</taxon>
        <taxon>Nocardioidaceae</taxon>
        <taxon>Nocardioides</taxon>
    </lineage>
</organism>
<gene>
    <name evidence="2" type="ORF">UG56_003350</name>
</gene>
<keyword evidence="3" id="KW-1185">Reference proteome</keyword>
<proteinExistence type="predicted"/>
<sequence>MNEVWYVVGLVAVSVAVLAFGVWFVRREIRDQVSPAPLLWAGYAAVAALVVFGVLRTSWVVLS</sequence>
<dbReference type="Proteomes" id="UP000033772">
    <property type="component" value="Unassembled WGS sequence"/>
</dbReference>
<evidence type="ECO:0000313" key="2">
    <source>
        <dbReference type="EMBL" id="OIJ28109.1"/>
    </source>
</evidence>
<dbReference type="STRING" id="1844.UG56_003350"/>
<keyword evidence="1" id="KW-0472">Membrane</keyword>
<dbReference type="AlphaFoldDB" id="A0A1J4N9F5"/>